<dbReference type="PROSITE" id="PS50975">
    <property type="entry name" value="ATP_GRASP"/>
    <property type="match status" value="1"/>
</dbReference>
<dbReference type="GO" id="GO:0046872">
    <property type="term" value="F:metal ion binding"/>
    <property type="evidence" value="ECO:0007669"/>
    <property type="project" value="InterPro"/>
</dbReference>
<dbReference type="Gene3D" id="3.40.50.20">
    <property type="match status" value="1"/>
</dbReference>
<accession>A0A6J6QSD5</accession>
<dbReference type="SUPFAM" id="SSF56059">
    <property type="entry name" value="Glutathione synthetase ATP-binding domain-like"/>
    <property type="match status" value="1"/>
</dbReference>
<dbReference type="GO" id="GO:0005829">
    <property type="term" value="C:cytosol"/>
    <property type="evidence" value="ECO:0007669"/>
    <property type="project" value="TreeGrafter"/>
</dbReference>
<keyword evidence="1" id="KW-0436">Ligase</keyword>
<dbReference type="Pfam" id="PF21360">
    <property type="entry name" value="PylC-like_N"/>
    <property type="match status" value="1"/>
</dbReference>
<dbReference type="PANTHER" id="PTHR43055">
    <property type="entry name" value="FORMATE-DEPENDENT PHOSPHORIBOSYLGLYCINAMIDE FORMYLTRANSFERASE"/>
    <property type="match status" value="1"/>
</dbReference>
<evidence type="ECO:0000256" key="1">
    <source>
        <dbReference type="ARBA" id="ARBA00022598"/>
    </source>
</evidence>
<dbReference type="Pfam" id="PF15632">
    <property type="entry name" value="ATPgrasp_Ter"/>
    <property type="match status" value="1"/>
</dbReference>
<proteinExistence type="predicted"/>
<evidence type="ECO:0000313" key="5">
    <source>
        <dbReference type="EMBL" id="CAB4710254.1"/>
    </source>
</evidence>
<keyword evidence="2" id="KW-0547">Nucleotide-binding</keyword>
<dbReference type="InterPro" id="IPR013815">
    <property type="entry name" value="ATP_grasp_subdomain_1"/>
</dbReference>
<dbReference type="GO" id="GO:0005524">
    <property type="term" value="F:ATP binding"/>
    <property type="evidence" value="ECO:0007669"/>
    <property type="project" value="UniProtKB-KW"/>
</dbReference>
<dbReference type="EMBL" id="CAEZXP010000010">
    <property type="protein sequence ID" value="CAB4710254.1"/>
    <property type="molecule type" value="Genomic_DNA"/>
</dbReference>
<reference evidence="5" key="1">
    <citation type="submission" date="2020-05" db="EMBL/GenBank/DDBJ databases">
        <authorList>
            <person name="Chiriac C."/>
            <person name="Salcher M."/>
            <person name="Ghai R."/>
            <person name="Kavagutti S V."/>
        </authorList>
    </citation>
    <scope>NUCLEOTIDE SEQUENCE</scope>
</reference>
<dbReference type="PANTHER" id="PTHR43055:SF1">
    <property type="entry name" value="FORMATE-DEPENDENT PHOSPHORIBOSYLGLYCINAMIDE FORMYLTRANSFERASE"/>
    <property type="match status" value="1"/>
</dbReference>
<organism evidence="5">
    <name type="scientific">freshwater metagenome</name>
    <dbReference type="NCBI Taxonomy" id="449393"/>
    <lineage>
        <taxon>unclassified sequences</taxon>
        <taxon>metagenomes</taxon>
        <taxon>ecological metagenomes</taxon>
    </lineage>
</organism>
<dbReference type="Gene3D" id="3.30.1490.20">
    <property type="entry name" value="ATP-grasp fold, A domain"/>
    <property type="match status" value="1"/>
</dbReference>
<dbReference type="AlphaFoldDB" id="A0A6J6QSD5"/>
<evidence type="ECO:0000259" key="4">
    <source>
        <dbReference type="PROSITE" id="PS50975"/>
    </source>
</evidence>
<gene>
    <name evidence="5" type="ORF">UFOPK2399_01951</name>
</gene>
<dbReference type="Gene3D" id="3.30.470.20">
    <property type="entry name" value="ATP-grasp fold, B domain"/>
    <property type="match status" value="1"/>
</dbReference>
<keyword evidence="3" id="KW-0067">ATP-binding</keyword>
<feature type="domain" description="ATP-grasp" evidence="4">
    <location>
        <begin position="111"/>
        <end position="282"/>
    </location>
</feature>
<protein>
    <submittedName>
        <fullName evidence="5">Unannotated protein</fullName>
    </submittedName>
</protein>
<sequence>MTVVLFTCAGQRVDIVTAFRRAGATTVATDLSELAPALYAADHRELIPPVGDPTYIETVAALVRRYEASLVVPLTDLDHEVLAANRDAIPALVLLAGIDAIRRCADKWLAHCFFEEVGLPTPPTWLPDALPEDIPFPVLVKARRGFGSRGIYRASNRQELDYFLARVDAPSMVQQACAGEEFSIDVFCDLESRCLNAVPRTMIESKGGETIKGKTIKDRDLIEHGARVAEALGIVGPANVQCFREPDGRLPVTDVNPRFGGGFPLPTAAGSRYPELALELAAGGRPEPRLGEFEDGVVLTRYFGEMILHEVAGRLEVMPQDALTVEHPRGT</sequence>
<dbReference type="InterPro" id="IPR011761">
    <property type="entry name" value="ATP-grasp"/>
</dbReference>
<name>A0A6J6QSD5_9ZZZZ</name>
<dbReference type="InterPro" id="IPR048764">
    <property type="entry name" value="PylC_N"/>
</dbReference>
<evidence type="ECO:0000256" key="3">
    <source>
        <dbReference type="ARBA" id="ARBA00022840"/>
    </source>
</evidence>
<evidence type="ECO:0000256" key="2">
    <source>
        <dbReference type="ARBA" id="ARBA00022741"/>
    </source>
</evidence>
<dbReference type="GO" id="GO:0016874">
    <property type="term" value="F:ligase activity"/>
    <property type="evidence" value="ECO:0007669"/>
    <property type="project" value="UniProtKB-KW"/>
</dbReference>